<dbReference type="AlphaFoldDB" id="A0A7T5UH77"/>
<dbReference type="SUPFAM" id="SSF89550">
    <property type="entry name" value="PHP domain-like"/>
    <property type="match status" value="1"/>
</dbReference>
<dbReference type="InterPro" id="IPR004805">
    <property type="entry name" value="DnaE2/DnaE/PolC"/>
</dbReference>
<dbReference type="Pfam" id="PF17657">
    <property type="entry name" value="DNA_pol3_finger"/>
    <property type="match status" value="1"/>
</dbReference>
<dbReference type="Gene3D" id="3.20.20.140">
    <property type="entry name" value="Metal-dependent hydrolases"/>
    <property type="match status" value="1"/>
</dbReference>
<dbReference type="InterPro" id="IPR003141">
    <property type="entry name" value="Pol/His_phosphatase_N"/>
</dbReference>
<dbReference type="InterPro" id="IPR040982">
    <property type="entry name" value="DNA_pol3_finger"/>
</dbReference>
<dbReference type="Pfam" id="PF14579">
    <property type="entry name" value="HHH_6"/>
    <property type="match status" value="1"/>
</dbReference>
<dbReference type="EMBL" id="CP066681">
    <property type="protein sequence ID" value="QQG35328.1"/>
    <property type="molecule type" value="Genomic_DNA"/>
</dbReference>
<dbReference type="GO" id="GO:0003887">
    <property type="term" value="F:DNA-directed DNA polymerase activity"/>
    <property type="evidence" value="ECO:0007669"/>
    <property type="project" value="UniProtKB-KW"/>
</dbReference>
<evidence type="ECO:0000256" key="6">
    <source>
        <dbReference type="ARBA" id="ARBA00022695"/>
    </source>
</evidence>
<evidence type="ECO:0000259" key="10">
    <source>
        <dbReference type="SMART" id="SM00481"/>
    </source>
</evidence>
<dbReference type="InterPro" id="IPR004013">
    <property type="entry name" value="PHP_dom"/>
</dbReference>
<accession>A0A7T5UH77</accession>
<dbReference type="NCBIfam" id="TIGR00594">
    <property type="entry name" value="polc"/>
    <property type="match status" value="1"/>
</dbReference>
<evidence type="ECO:0000256" key="8">
    <source>
        <dbReference type="ARBA" id="ARBA00022932"/>
    </source>
</evidence>
<dbReference type="Gene3D" id="1.10.10.1600">
    <property type="entry name" value="Bacterial DNA polymerase III alpha subunit, thumb domain"/>
    <property type="match status" value="1"/>
</dbReference>
<keyword evidence="4" id="KW-0963">Cytoplasm</keyword>
<dbReference type="Proteomes" id="UP000595362">
    <property type="component" value="Chromosome"/>
</dbReference>
<comment type="catalytic activity">
    <reaction evidence="9">
        <text>DNA(n) + a 2'-deoxyribonucleoside 5'-triphosphate = DNA(n+1) + diphosphate</text>
        <dbReference type="Rhea" id="RHEA:22508"/>
        <dbReference type="Rhea" id="RHEA-COMP:17339"/>
        <dbReference type="Rhea" id="RHEA-COMP:17340"/>
        <dbReference type="ChEBI" id="CHEBI:33019"/>
        <dbReference type="ChEBI" id="CHEBI:61560"/>
        <dbReference type="ChEBI" id="CHEBI:173112"/>
        <dbReference type="EC" id="2.7.7.7"/>
    </reaction>
</comment>
<gene>
    <name evidence="11" type="primary">dnaE</name>
    <name evidence="11" type="ORF">HYS17_07160</name>
</gene>
<evidence type="ECO:0000313" key="12">
    <source>
        <dbReference type="Proteomes" id="UP000595362"/>
    </source>
</evidence>
<dbReference type="SMART" id="SM00481">
    <property type="entry name" value="POLIIIAc"/>
    <property type="match status" value="1"/>
</dbReference>
<dbReference type="InterPro" id="IPR029460">
    <property type="entry name" value="DNAPol_HHH"/>
</dbReference>
<evidence type="ECO:0000256" key="9">
    <source>
        <dbReference type="ARBA" id="ARBA00049244"/>
    </source>
</evidence>
<keyword evidence="8" id="KW-0239">DNA-directed DNA polymerase</keyword>
<dbReference type="Pfam" id="PF07733">
    <property type="entry name" value="DNA_pol3_alpha"/>
    <property type="match status" value="1"/>
</dbReference>
<keyword evidence="5 11" id="KW-0808">Transferase</keyword>
<dbReference type="PANTHER" id="PTHR32294:SF0">
    <property type="entry name" value="DNA POLYMERASE III SUBUNIT ALPHA"/>
    <property type="match status" value="1"/>
</dbReference>
<dbReference type="GO" id="GO:0008408">
    <property type="term" value="F:3'-5' exonuclease activity"/>
    <property type="evidence" value="ECO:0007669"/>
    <property type="project" value="InterPro"/>
</dbReference>
<dbReference type="EC" id="2.7.7.7" evidence="2"/>
<keyword evidence="7" id="KW-0235">DNA replication</keyword>
<sequence>MPDSPAPFIHLHTHSAYSLAEGAIKTKAIIKLCQQFDMPAVAVTDTGNLFGALEFAMEAAKGGLQPILGCQIQLGLEGHQLVLLAQTEAGYRNLCILVSRSFMEAGSNEQPHIDWEKLETFSAGLICLSGGVKGPIGQYLLHNQPRQAEEAAKRLKKIFKGRLYIEIQRHGMPEENRIEEGLIDLAYKHDIPLVATNDCYFSERGMYEAHDALLCIAEGRYVTESDRRKVTPEHYFKSPEEMIALFADLPEAIQNTVIIAQRCSYLLKAINPMLPPFQTESGCSETDELVAQSREGLDWRLNNFVFTEGMDDAAREMAAKPYHERLQFELDTIIKMGFPGYFLIVSDFIKWAKDNNIPVGPGRGSGAGSVVAWALKITDLDPLRFNLLFERFLNPERVSMPDFDVDFCQDRREEVIQYVRRRYGNDRVAQIITFGQLKARAVVRDVGRVLQMPYGQVDRIAKMIPNNPANPITLEEALEHDADLRAERDREETTAKLIDIALQLEGLYRHASTHAAGVVISGKPLEELVPLYRDPSSDMPVTQFNMKYIEQAGLLKFDFLGLKTMTVVQKSVEFIKKAQGRDVNILRVPLDDEKTYRIMSEGKTTGVFQVESSGMRHTLMSMKPNRFEDIIALVALYRPGPMDNIPRYIEIKEGKTEPDYMHPKLKPYLEETYGIMVYQEQVMQAAQALAGYTLGGADLLRRAMGKKIQAEMDAQRQKFIEGAGVHSGVPPERASEIFDQIDKFAGYGFNKSHAAAYALISYWTGWLKANYPVEFMAASMTLDMGNTDKLAVFKQELDKMGIPLLPPDINQSEVEFAVEGNAVRYALAALKGIGVLAMEGLIAERRARGPYKSMADLASRIDPSLMNRRQFEQLAAAGAFDSFKVRRAQAFAAAETILRHAQSLAQERASGQASLFGGPAEAQTQLMPELPEIHEWDPLEKLSHEFDAVGFYLSAHPLDTKAAQLERMNILNTAQVQELVNSRGSAMVDMAGVLLKKNIKVSQKSGNKFAFLQLSDAAGIYEVMLFSETLSRARDFLEEGKTLLLKVTAEQREEQLRFTAQDVKPLEESLASRLSEVHIHISSDKPLAQLDQLLKVEGRGKVAIKVYVPVRTGLLAEISLPGGWNFSAAARNALLKSPGIEGIQEL</sequence>
<dbReference type="CDD" id="cd07433">
    <property type="entry name" value="PHP_PolIIIA_DnaE1"/>
    <property type="match status" value="1"/>
</dbReference>
<dbReference type="InterPro" id="IPR011708">
    <property type="entry name" value="DNA_pol3_alpha_NTPase_dom"/>
</dbReference>
<proteinExistence type="predicted"/>
<dbReference type="Gene3D" id="1.10.150.870">
    <property type="match status" value="1"/>
</dbReference>
<dbReference type="Pfam" id="PF02811">
    <property type="entry name" value="PHP"/>
    <property type="match status" value="1"/>
</dbReference>
<dbReference type="InterPro" id="IPR016195">
    <property type="entry name" value="Pol/histidinol_Pase-like"/>
</dbReference>
<name>A0A7T5UH77_9BACT</name>
<dbReference type="CDD" id="cd04485">
    <property type="entry name" value="DnaE_OBF"/>
    <property type="match status" value="1"/>
</dbReference>
<evidence type="ECO:0000256" key="5">
    <source>
        <dbReference type="ARBA" id="ARBA00022679"/>
    </source>
</evidence>
<comment type="subcellular location">
    <subcellularLocation>
        <location evidence="1">Cytoplasm</location>
    </subcellularLocation>
</comment>
<feature type="domain" description="Polymerase/histidinol phosphatase N-terminal" evidence="10">
    <location>
        <begin position="9"/>
        <end position="76"/>
    </location>
</feature>
<dbReference type="InterPro" id="IPR041931">
    <property type="entry name" value="DNA_pol3_alpha_thumb_dom"/>
</dbReference>
<dbReference type="GO" id="GO:0006260">
    <property type="term" value="P:DNA replication"/>
    <property type="evidence" value="ECO:0007669"/>
    <property type="project" value="UniProtKB-KW"/>
</dbReference>
<dbReference type="InterPro" id="IPR049821">
    <property type="entry name" value="PolIIIA_DnaE1_PHP"/>
</dbReference>
<protein>
    <recommendedName>
        <fullName evidence="3">DNA polymerase III subunit alpha</fullName>
        <ecNumber evidence="2">2.7.7.7</ecNumber>
    </recommendedName>
</protein>
<evidence type="ECO:0000256" key="1">
    <source>
        <dbReference type="ARBA" id="ARBA00004496"/>
    </source>
</evidence>
<dbReference type="NCBIfam" id="NF004226">
    <property type="entry name" value="PRK05673.1"/>
    <property type="match status" value="1"/>
</dbReference>
<evidence type="ECO:0000256" key="7">
    <source>
        <dbReference type="ARBA" id="ARBA00022705"/>
    </source>
</evidence>
<keyword evidence="6 11" id="KW-0548">Nucleotidyltransferase</keyword>
<evidence type="ECO:0000256" key="4">
    <source>
        <dbReference type="ARBA" id="ARBA00022490"/>
    </source>
</evidence>
<dbReference type="PANTHER" id="PTHR32294">
    <property type="entry name" value="DNA POLYMERASE III SUBUNIT ALPHA"/>
    <property type="match status" value="1"/>
</dbReference>
<evidence type="ECO:0000256" key="2">
    <source>
        <dbReference type="ARBA" id="ARBA00012417"/>
    </source>
</evidence>
<evidence type="ECO:0000313" key="11">
    <source>
        <dbReference type="EMBL" id="QQG35328.1"/>
    </source>
</evidence>
<evidence type="ECO:0000256" key="3">
    <source>
        <dbReference type="ARBA" id="ARBA00019114"/>
    </source>
</evidence>
<dbReference type="GO" id="GO:0005737">
    <property type="term" value="C:cytoplasm"/>
    <property type="evidence" value="ECO:0007669"/>
    <property type="project" value="UniProtKB-SubCell"/>
</dbReference>
<reference evidence="11 12" key="1">
    <citation type="submission" date="2020-07" db="EMBL/GenBank/DDBJ databases">
        <title>Huge and variable diversity of episymbiotic CPR bacteria and DPANN archaea in groundwater ecosystems.</title>
        <authorList>
            <person name="He C.Y."/>
            <person name="Keren R."/>
            <person name="Whittaker M."/>
            <person name="Farag I.F."/>
            <person name="Doudna J."/>
            <person name="Cate J.H.D."/>
            <person name="Banfield J.F."/>
        </authorList>
    </citation>
    <scope>NUCLEOTIDE SEQUENCE [LARGE SCALE GENOMIC DNA]</scope>
    <source>
        <strain evidence="11">NC_groundwater_70_Ag_B-0.1um_54_66</strain>
    </source>
</reference>
<organism evidence="11 12">
    <name type="scientific">Micavibrio aeruginosavorus</name>
    <dbReference type="NCBI Taxonomy" id="349221"/>
    <lineage>
        <taxon>Bacteria</taxon>
        <taxon>Pseudomonadati</taxon>
        <taxon>Bdellovibrionota</taxon>
        <taxon>Bdellovibrionia</taxon>
        <taxon>Bdellovibrionales</taxon>
        <taxon>Pseudobdellovibrionaceae</taxon>
        <taxon>Micavibrio</taxon>
    </lineage>
</organism>